<organism evidence="1 2">
    <name type="scientific">Solanum verrucosum</name>
    <dbReference type="NCBI Taxonomy" id="315347"/>
    <lineage>
        <taxon>Eukaryota</taxon>
        <taxon>Viridiplantae</taxon>
        <taxon>Streptophyta</taxon>
        <taxon>Embryophyta</taxon>
        <taxon>Tracheophyta</taxon>
        <taxon>Spermatophyta</taxon>
        <taxon>Magnoliopsida</taxon>
        <taxon>eudicotyledons</taxon>
        <taxon>Gunneridae</taxon>
        <taxon>Pentapetalae</taxon>
        <taxon>asterids</taxon>
        <taxon>lamiids</taxon>
        <taxon>Solanales</taxon>
        <taxon>Solanaceae</taxon>
        <taxon>Solanoideae</taxon>
        <taxon>Solaneae</taxon>
        <taxon>Solanum</taxon>
    </lineage>
</organism>
<name>A0AAF0TG54_SOLVR</name>
<keyword evidence="2" id="KW-1185">Reference proteome</keyword>
<gene>
    <name evidence="1" type="ORF">MTR67_011451</name>
</gene>
<evidence type="ECO:0000313" key="2">
    <source>
        <dbReference type="Proteomes" id="UP001234989"/>
    </source>
</evidence>
<evidence type="ECO:0000313" key="1">
    <source>
        <dbReference type="EMBL" id="WMV18066.1"/>
    </source>
</evidence>
<dbReference type="EMBL" id="CP133614">
    <property type="protein sequence ID" value="WMV18066.1"/>
    <property type="molecule type" value="Genomic_DNA"/>
</dbReference>
<sequence>MHCINLGALADMVHQYIFLCPFQFCLTLPTPPSLHVSCSFCKHVFLFHLFIMRCYVEGLSEIIFLPYKSRNTICMYPIYLSKYHL</sequence>
<accession>A0AAF0TG54</accession>
<protein>
    <submittedName>
        <fullName evidence="1">Uncharacterized protein</fullName>
    </submittedName>
</protein>
<reference evidence="1" key="1">
    <citation type="submission" date="2023-08" db="EMBL/GenBank/DDBJ databases">
        <title>A de novo genome assembly of Solanum verrucosum Schlechtendal, a Mexican diploid species geographically isolated from the other diploid A-genome species in potato relatives.</title>
        <authorList>
            <person name="Hosaka K."/>
        </authorList>
    </citation>
    <scope>NUCLEOTIDE SEQUENCE</scope>
    <source>
        <tissue evidence="1">Young leaves</tissue>
    </source>
</reference>
<dbReference type="Proteomes" id="UP001234989">
    <property type="component" value="Chromosome 3"/>
</dbReference>
<proteinExistence type="predicted"/>
<dbReference type="AlphaFoldDB" id="A0AAF0TG54"/>